<keyword evidence="1" id="KW-1133">Transmembrane helix</keyword>
<name>A0A7U7G4F0_9PROT</name>
<dbReference type="EMBL" id="CBLY010000002">
    <property type="protein sequence ID" value="CDG32924.1"/>
    <property type="molecule type" value="Genomic_DNA"/>
</dbReference>
<organism evidence="2 3">
    <name type="scientific">Parasaccharibacter apium</name>
    <dbReference type="NCBI Taxonomy" id="1510841"/>
    <lineage>
        <taxon>Bacteria</taxon>
        <taxon>Pseudomonadati</taxon>
        <taxon>Pseudomonadota</taxon>
        <taxon>Alphaproteobacteria</taxon>
        <taxon>Acetobacterales</taxon>
        <taxon>Acetobacteraceae</taxon>
        <taxon>Parasaccharibacter</taxon>
    </lineage>
</organism>
<reference evidence="2 3" key="2">
    <citation type="journal article" date="2014" name="PLoS ONE">
        <title>Evolution of mitochondria reconstructed from the energy metabolism of living bacteria.</title>
        <authorList>
            <person name="Degli Esposti M."/>
            <person name="Chouaia B."/>
            <person name="Comandatore F."/>
            <person name="Crotti E."/>
            <person name="Sassera D."/>
            <person name="Lievens P.M."/>
            <person name="Daffonchio D."/>
            <person name="Bandi C."/>
        </authorList>
    </citation>
    <scope>NUCLEOTIDE SEQUENCE [LARGE SCALE GENOMIC DNA]</scope>
    <source>
        <strain evidence="3">AM169</strain>
    </source>
</reference>
<protein>
    <submittedName>
        <fullName evidence="2">Uncharacterized protein</fullName>
    </submittedName>
</protein>
<dbReference type="Proteomes" id="UP000027590">
    <property type="component" value="Unassembled WGS sequence"/>
</dbReference>
<accession>A0A7U7G4F0</accession>
<gene>
    <name evidence="2" type="ORF">SACS_0186</name>
</gene>
<dbReference type="AlphaFoldDB" id="A0A7U7G4F0"/>
<proteinExistence type="predicted"/>
<feature type="transmembrane region" description="Helical" evidence="1">
    <location>
        <begin position="74"/>
        <end position="91"/>
    </location>
</feature>
<evidence type="ECO:0000313" key="2">
    <source>
        <dbReference type="EMBL" id="CDG32924.1"/>
    </source>
</evidence>
<keyword evidence="1" id="KW-0472">Membrane</keyword>
<evidence type="ECO:0000313" key="3">
    <source>
        <dbReference type="Proteomes" id="UP000027590"/>
    </source>
</evidence>
<keyword evidence="1" id="KW-0812">Transmembrane</keyword>
<feature type="transmembrane region" description="Helical" evidence="1">
    <location>
        <begin position="44"/>
        <end position="68"/>
    </location>
</feature>
<feature type="transmembrane region" description="Helical" evidence="1">
    <location>
        <begin position="143"/>
        <end position="160"/>
    </location>
</feature>
<sequence length="186" mass="21021">MAWYQRKGDRMKEGVLQALDDFILDRLFQPVADRLPGAMSAWSIGINFELGSVVLQFACLLAPLLMYGASISESVQSVLVLLCSIVLFVGFQRFRPLVRPNTLNPLRPLMRSLRLICLAFLVYETISVFMAPSSPATWLWNRLGLLSQLAFVTGLYFMACQPRPPEEERRAARRRVELRGVVTDGI</sequence>
<feature type="transmembrane region" description="Helical" evidence="1">
    <location>
        <begin position="112"/>
        <end position="131"/>
    </location>
</feature>
<reference evidence="2 3" key="1">
    <citation type="journal article" date="2014" name="Genome Biol. Evol.">
        <title>Acetic acid bacteria genomes reveal functional traits for adaptation to life in insect guts.</title>
        <authorList>
            <person name="Chouaia B."/>
            <person name="Gaiarsa S."/>
            <person name="Crotti E."/>
            <person name="Comandatore F."/>
            <person name="Degli Esposti M."/>
            <person name="Ricci I."/>
            <person name="Alma A."/>
            <person name="Favia G."/>
            <person name="Bandi C."/>
            <person name="Daffonchio D."/>
        </authorList>
    </citation>
    <scope>NUCLEOTIDE SEQUENCE [LARGE SCALE GENOMIC DNA]</scope>
    <source>
        <strain evidence="3">AM169</strain>
    </source>
</reference>
<evidence type="ECO:0000256" key="1">
    <source>
        <dbReference type="SAM" id="Phobius"/>
    </source>
</evidence>
<comment type="caution">
    <text evidence="2">The sequence shown here is derived from an EMBL/GenBank/DDBJ whole genome shotgun (WGS) entry which is preliminary data.</text>
</comment>